<protein>
    <submittedName>
        <fullName evidence="2">Fic family protein</fullName>
    </submittedName>
</protein>
<evidence type="ECO:0000313" key="2">
    <source>
        <dbReference type="EMBL" id="MCE8045260.1"/>
    </source>
</evidence>
<gene>
    <name evidence="2" type="ORF">HOP60_00770</name>
</gene>
<dbReference type="PANTHER" id="PTHR13504:SF38">
    <property type="entry name" value="FIDO DOMAIN-CONTAINING PROTEIN"/>
    <property type="match status" value="1"/>
</dbReference>
<comment type="caution">
    <text evidence="2">The sequence shown here is derived from an EMBL/GenBank/DDBJ whole genome shotgun (WGS) entry which is preliminary data.</text>
</comment>
<dbReference type="InterPro" id="IPR003812">
    <property type="entry name" value="Fido"/>
</dbReference>
<dbReference type="EMBL" id="JABFTQ010000001">
    <property type="protein sequence ID" value="MCE8045260.1"/>
    <property type="molecule type" value="Genomic_DNA"/>
</dbReference>
<keyword evidence="3" id="KW-1185">Reference proteome</keyword>
<dbReference type="Proteomes" id="UP001320154">
    <property type="component" value="Unassembled WGS sequence"/>
</dbReference>
<accession>A0ABS9AZS4</accession>
<dbReference type="InterPro" id="IPR040198">
    <property type="entry name" value="Fido_containing"/>
</dbReference>
<evidence type="ECO:0000313" key="3">
    <source>
        <dbReference type="Proteomes" id="UP001320154"/>
    </source>
</evidence>
<proteinExistence type="predicted"/>
<feature type="domain" description="Fido" evidence="1">
    <location>
        <begin position="230"/>
        <end position="380"/>
    </location>
</feature>
<organism evidence="2 3">
    <name type="scientific">Billgrantia desiderata</name>
    <dbReference type="NCBI Taxonomy" id="52021"/>
    <lineage>
        <taxon>Bacteria</taxon>
        <taxon>Pseudomonadati</taxon>
        <taxon>Pseudomonadota</taxon>
        <taxon>Gammaproteobacteria</taxon>
        <taxon>Oceanospirillales</taxon>
        <taxon>Halomonadaceae</taxon>
        <taxon>Billgrantia</taxon>
    </lineage>
</organism>
<dbReference type="Pfam" id="PF02661">
    <property type="entry name" value="Fic"/>
    <property type="match status" value="1"/>
</dbReference>
<evidence type="ECO:0000259" key="1">
    <source>
        <dbReference type="PROSITE" id="PS51459"/>
    </source>
</evidence>
<dbReference type="SUPFAM" id="SSF140931">
    <property type="entry name" value="Fic-like"/>
    <property type="match status" value="1"/>
</dbReference>
<reference evidence="2 3" key="1">
    <citation type="journal article" date="2021" name="Front. Microbiol.">
        <title>Aerobic Denitrification and Heterotrophic Sulfur Oxidation in the Genus Halomonas Revealed by Six Novel Species Characterizations and Genome-Based Analysis.</title>
        <authorList>
            <person name="Wang L."/>
            <person name="Shao Z."/>
        </authorList>
    </citation>
    <scope>NUCLEOTIDE SEQUENCE [LARGE SCALE GENOMIC DNA]</scope>
    <source>
        <strain evidence="2 3">MCCC 1A05748</strain>
    </source>
</reference>
<dbReference type="Gene3D" id="1.10.3290.10">
    <property type="entry name" value="Fido-like domain"/>
    <property type="match status" value="1"/>
</dbReference>
<dbReference type="InterPro" id="IPR036597">
    <property type="entry name" value="Fido-like_dom_sf"/>
</dbReference>
<name>A0ABS9AZS4_9GAMM</name>
<dbReference type="PANTHER" id="PTHR13504">
    <property type="entry name" value="FIDO DOMAIN-CONTAINING PROTEIN DDB_G0283145"/>
    <property type="match status" value="1"/>
</dbReference>
<sequence length="501" mass="56745">MRAVGYEHIRQAHGLSAFPPERPAYVRPVTRLAQIEGGLAVPANRAPEQDSLLEHLLFALKHEGVELAILAEVLPRLDPTELIAALRKAPNGAYLRKLGFLFEAFTGSQLDYQPEVRGKAVPLFDPRAYVTGPVRRDSRWRVDFNGLGSLAWCATVRRSAQIENLLREDILAQAAEFIESLPTETLDRAVQWAYLSETQSSFAIEREAPSADKQQRFVQLLQQAHEPRELSEAYLVELQNATIDNPFDKAFGFREEQNYLHNGARGALGVSYLPPPPPLCHELMHELLEFANGSGPAVPPLVAAAVTSFGFVLIHPFMDGNGRISRFLVHQQLCQAGVLRKGLLLPVSVAMKRHEAEYLAALEAFSRPARERWRVEWIDAEHHEFSFTGSEVIYRYWNATPAVEFLLRMAKAALETDLREETRYLERFDKIYQAVNARYDIRGSDLAKLIMQCLSHHGQLSNNRRKQYRYQVPEAALDFIESEAQRLLHEECALELDKGSE</sequence>
<dbReference type="PROSITE" id="PS51459">
    <property type="entry name" value="FIDO"/>
    <property type="match status" value="1"/>
</dbReference>